<protein>
    <submittedName>
        <fullName evidence="1 3">Uncharacterized protein</fullName>
    </submittedName>
</protein>
<reference evidence="3" key="1">
    <citation type="submission" date="2016-06" db="UniProtKB">
        <authorList>
            <consortium name="WormBaseParasite"/>
        </authorList>
    </citation>
    <scope>IDENTIFICATION</scope>
</reference>
<organism evidence="3">
    <name type="scientific">Soboliphyme baturini</name>
    <dbReference type="NCBI Taxonomy" id="241478"/>
    <lineage>
        <taxon>Eukaryota</taxon>
        <taxon>Metazoa</taxon>
        <taxon>Ecdysozoa</taxon>
        <taxon>Nematoda</taxon>
        <taxon>Enoplea</taxon>
        <taxon>Dorylaimia</taxon>
        <taxon>Dioctophymatida</taxon>
        <taxon>Dioctophymatoidea</taxon>
        <taxon>Soboliphymatidae</taxon>
        <taxon>Soboliphyme</taxon>
    </lineage>
</organism>
<evidence type="ECO:0000313" key="2">
    <source>
        <dbReference type="Proteomes" id="UP000270296"/>
    </source>
</evidence>
<proteinExistence type="predicted"/>
<sequence length="42" mass="4670">MHRVSISSQSFIPATGTFEQRSTAFALLSADRPSRCRTAKRT</sequence>
<dbReference type="AlphaFoldDB" id="A0A183IHR8"/>
<dbReference type="Proteomes" id="UP000270296">
    <property type="component" value="Unassembled WGS sequence"/>
</dbReference>
<evidence type="ECO:0000313" key="1">
    <source>
        <dbReference type="EMBL" id="VDP00262.1"/>
    </source>
</evidence>
<evidence type="ECO:0000313" key="3">
    <source>
        <dbReference type="WBParaSite" id="SBAD_0000330901-mRNA-1"/>
    </source>
</evidence>
<name>A0A183IHR8_9BILA</name>
<dbReference type="EMBL" id="UZAM01007604">
    <property type="protein sequence ID" value="VDP00262.1"/>
    <property type="molecule type" value="Genomic_DNA"/>
</dbReference>
<keyword evidence="2" id="KW-1185">Reference proteome</keyword>
<gene>
    <name evidence="1" type="ORF">SBAD_LOCUS3163</name>
</gene>
<dbReference type="WBParaSite" id="SBAD_0000330901-mRNA-1">
    <property type="protein sequence ID" value="SBAD_0000330901-mRNA-1"/>
    <property type="gene ID" value="SBAD_0000330901"/>
</dbReference>
<accession>A0A183IHR8</accession>
<reference evidence="1 2" key="2">
    <citation type="submission" date="2018-11" db="EMBL/GenBank/DDBJ databases">
        <authorList>
            <consortium name="Pathogen Informatics"/>
        </authorList>
    </citation>
    <scope>NUCLEOTIDE SEQUENCE [LARGE SCALE GENOMIC DNA]</scope>
</reference>